<protein>
    <submittedName>
        <fullName evidence="2">Uncharacterized protein</fullName>
    </submittedName>
</protein>
<evidence type="ECO:0000313" key="2">
    <source>
        <dbReference type="EMBL" id="PQQ19826.1"/>
    </source>
</evidence>
<dbReference type="AlphaFoldDB" id="A0A315B069"/>
<sequence>MKKVTHLLEIKARVFQRPFQLPRAGAAAAADVAGPELWLLGLEPPPPRERRLVWAEERCGGGKEARPSLGAPAPRPEPPPPTRPCFDEPPYIGERFRERRN</sequence>
<proteinExistence type="predicted"/>
<comment type="caution">
    <text evidence="2">The sequence shown here is derived from an EMBL/GenBank/DDBJ whole genome shotgun (WGS) entry which is preliminary data.</text>
</comment>
<dbReference type="EMBL" id="PJQY01000055">
    <property type="protein sequence ID" value="PQQ19826.1"/>
    <property type="molecule type" value="Genomic_DNA"/>
</dbReference>
<keyword evidence="3" id="KW-1185">Reference proteome</keyword>
<feature type="compositionally biased region" description="Pro residues" evidence="1">
    <location>
        <begin position="73"/>
        <end position="83"/>
    </location>
</feature>
<evidence type="ECO:0000256" key="1">
    <source>
        <dbReference type="SAM" id="MobiDB-lite"/>
    </source>
</evidence>
<gene>
    <name evidence="2" type="ORF">Pyn_28705</name>
</gene>
<feature type="region of interest" description="Disordered" evidence="1">
    <location>
        <begin position="58"/>
        <end position="101"/>
    </location>
</feature>
<organism evidence="2 3">
    <name type="scientific">Prunus yedoensis var. nudiflora</name>
    <dbReference type="NCBI Taxonomy" id="2094558"/>
    <lineage>
        <taxon>Eukaryota</taxon>
        <taxon>Viridiplantae</taxon>
        <taxon>Streptophyta</taxon>
        <taxon>Embryophyta</taxon>
        <taxon>Tracheophyta</taxon>
        <taxon>Spermatophyta</taxon>
        <taxon>Magnoliopsida</taxon>
        <taxon>eudicotyledons</taxon>
        <taxon>Gunneridae</taxon>
        <taxon>Pentapetalae</taxon>
        <taxon>rosids</taxon>
        <taxon>fabids</taxon>
        <taxon>Rosales</taxon>
        <taxon>Rosaceae</taxon>
        <taxon>Amygdaloideae</taxon>
        <taxon>Amygdaleae</taxon>
        <taxon>Prunus</taxon>
    </lineage>
</organism>
<name>A0A315B069_PRUYE</name>
<dbReference type="Proteomes" id="UP000250321">
    <property type="component" value="Unassembled WGS sequence"/>
</dbReference>
<reference evidence="2 3" key="1">
    <citation type="submission" date="2018-02" db="EMBL/GenBank/DDBJ databases">
        <title>Draft genome of wild Prunus yedoensis var. nudiflora.</title>
        <authorList>
            <person name="Baek S."/>
            <person name="Kim J.-H."/>
            <person name="Choi K."/>
            <person name="Kim G.-B."/>
            <person name="Cho A."/>
            <person name="Jang H."/>
            <person name="Shin C.-H."/>
            <person name="Yu H.-J."/>
            <person name="Mun J.-H."/>
        </authorList>
    </citation>
    <scope>NUCLEOTIDE SEQUENCE [LARGE SCALE GENOMIC DNA]</scope>
    <source>
        <strain evidence="3">cv. Jeju island</strain>
        <tissue evidence="2">Leaf</tissue>
    </source>
</reference>
<accession>A0A315B069</accession>
<evidence type="ECO:0000313" key="3">
    <source>
        <dbReference type="Proteomes" id="UP000250321"/>
    </source>
</evidence>